<dbReference type="AlphaFoldDB" id="N1ZRG6"/>
<evidence type="ECO:0000256" key="1">
    <source>
        <dbReference type="SAM" id="MobiDB-lite"/>
    </source>
</evidence>
<protein>
    <submittedName>
        <fullName evidence="2">Uncharacterized protein</fullName>
    </submittedName>
</protein>
<sequence length="83" mass="9598">MFKRESWQSHDEYRTFVATIGHRLSRNNPKYSFNEYDEERQKLLNLNLDPLLDYIPAFYSKGGTPSSAPGADPALPDTFRPAF</sequence>
<feature type="region of interest" description="Disordered" evidence="1">
    <location>
        <begin position="63"/>
        <end position="83"/>
    </location>
</feature>
<comment type="caution">
    <text evidence="2">The sequence shown here is derived from an EMBL/GenBank/DDBJ whole genome shotgun (WGS) entry which is preliminary data.</text>
</comment>
<name>N1ZRG6_9FIRM</name>
<dbReference type="EMBL" id="AQFT01000160">
    <property type="protein sequence ID" value="EMZ19622.1"/>
    <property type="molecule type" value="Genomic_DNA"/>
</dbReference>
<organism evidence="2 3">
    <name type="scientific">Eubacterium plexicaudatum ASF492</name>
    <dbReference type="NCBI Taxonomy" id="1235802"/>
    <lineage>
        <taxon>Bacteria</taxon>
        <taxon>Bacillati</taxon>
        <taxon>Bacillota</taxon>
        <taxon>Clostridia</taxon>
        <taxon>Eubacteriales</taxon>
        <taxon>Eubacteriaceae</taxon>
        <taxon>Eubacterium</taxon>
    </lineage>
</organism>
<evidence type="ECO:0000313" key="3">
    <source>
        <dbReference type="Proteomes" id="UP000012589"/>
    </source>
</evidence>
<accession>N1ZRG6</accession>
<dbReference type="PATRIC" id="fig|1235802.3.peg.5746"/>
<evidence type="ECO:0000313" key="2">
    <source>
        <dbReference type="EMBL" id="EMZ19622.1"/>
    </source>
</evidence>
<gene>
    <name evidence="2" type="ORF">C823_05447</name>
</gene>
<proteinExistence type="predicted"/>
<keyword evidence="3" id="KW-1185">Reference proteome</keyword>
<dbReference type="Proteomes" id="UP000012589">
    <property type="component" value="Unassembled WGS sequence"/>
</dbReference>
<dbReference type="HOGENOM" id="CLU_2537527_0_0_9"/>
<reference evidence="2 3" key="1">
    <citation type="journal article" date="2014" name="Genome Announc.">
        <title>Draft genome sequences of the altered schaedler flora, a defined bacterial community from gnotobiotic mice.</title>
        <authorList>
            <person name="Wannemuehler M.J."/>
            <person name="Overstreet A.M."/>
            <person name="Ward D.V."/>
            <person name="Phillips G.J."/>
        </authorList>
    </citation>
    <scope>NUCLEOTIDE SEQUENCE [LARGE SCALE GENOMIC DNA]</scope>
    <source>
        <strain evidence="2 3">ASF492</strain>
    </source>
</reference>